<dbReference type="Pfam" id="PF13379">
    <property type="entry name" value="NMT1_2"/>
    <property type="match status" value="1"/>
</dbReference>
<dbReference type="Gene3D" id="3.40.190.10">
    <property type="entry name" value="Periplasmic binding protein-like II"/>
    <property type="match status" value="2"/>
</dbReference>
<reference evidence="1 2" key="1">
    <citation type="submission" date="2019-08" db="EMBL/GenBank/DDBJ databases">
        <authorList>
            <person name="Peeters C."/>
        </authorList>
    </citation>
    <scope>NUCLEOTIDE SEQUENCE [LARGE SCALE GENOMIC DNA]</scope>
    <source>
        <strain evidence="1 2">LMG 31115</strain>
    </source>
</reference>
<evidence type="ECO:0000313" key="1">
    <source>
        <dbReference type="EMBL" id="VVE37698.1"/>
    </source>
</evidence>
<dbReference type="PANTHER" id="PTHR30024">
    <property type="entry name" value="ALIPHATIC SULFONATES-BINDING PROTEIN-RELATED"/>
    <property type="match status" value="1"/>
</dbReference>
<organism evidence="1 2">
    <name type="scientific">Pandoraea iniqua</name>
    <dbReference type="NCBI Taxonomy" id="2508288"/>
    <lineage>
        <taxon>Bacteria</taxon>
        <taxon>Pseudomonadati</taxon>
        <taxon>Pseudomonadota</taxon>
        <taxon>Betaproteobacteria</taxon>
        <taxon>Burkholderiales</taxon>
        <taxon>Burkholderiaceae</taxon>
        <taxon>Pandoraea</taxon>
    </lineage>
</organism>
<accession>A0A5E4XNK8</accession>
<dbReference type="EMBL" id="CABPSI010000004">
    <property type="protein sequence ID" value="VVE37698.1"/>
    <property type="molecule type" value="Genomic_DNA"/>
</dbReference>
<dbReference type="Proteomes" id="UP000333828">
    <property type="component" value="Unassembled WGS sequence"/>
</dbReference>
<proteinExistence type="predicted"/>
<protein>
    <submittedName>
        <fullName evidence="1">Nitrate ABC transporter substrate-binding protein</fullName>
    </submittedName>
</protein>
<name>A0A5E4XNK8_9BURK</name>
<dbReference type="SUPFAM" id="SSF53850">
    <property type="entry name" value="Periplasmic binding protein-like II"/>
    <property type="match status" value="1"/>
</dbReference>
<gene>
    <name evidence="1" type="ORF">PIN31115_03969</name>
</gene>
<evidence type="ECO:0000313" key="2">
    <source>
        <dbReference type="Proteomes" id="UP000333828"/>
    </source>
</evidence>
<dbReference type="PANTHER" id="PTHR30024:SF2">
    <property type="entry name" value="ABC TRANSPORTER SUBSTRATE-BINDING PROTEIN"/>
    <property type="match status" value="1"/>
</dbReference>
<sequence>MRFANFTLHSLHKLAPSPLIQRFKPSGIRRHALRLLLVGLSLATAVPVAQAEGRIRIAEQFGIVYLLLNVVRDQQLIEQEGRKLGVDVKVDWAKLSGGAAINDALLSGAIDIAGAGVGPLITVWDRTYGRQNVKGVASLGSLPYYLISNNPKVRTIADFTEKDRIALPAVSVSVQSRVLQYAAAKQWGDGSFDRLDKLTQTMAHPDAAAAIIAGGTEITGHFGTPPFQEQELAANPNAHIVLDSYEVLGGPSSATVLYTTEKYRNDNPKTYRAFVLALARAADFVKHQPEAAADIYIRVNQAKTDKKLLVSIIKDPKVDFSITPQNTLGLAQFMQRVGAVRHKPASWRDYFFAEPALGQGS</sequence>
<dbReference type="AlphaFoldDB" id="A0A5E4XNK8"/>
<keyword evidence="2" id="KW-1185">Reference proteome</keyword>